<dbReference type="InterPro" id="IPR002125">
    <property type="entry name" value="CMP_dCMP_dom"/>
</dbReference>
<dbReference type="PROSITE" id="PS51747">
    <property type="entry name" value="CYT_DCMP_DEAMINASES_2"/>
    <property type="match status" value="1"/>
</dbReference>
<organism evidence="2 3">
    <name type="scientific">Bacillus safensis</name>
    <dbReference type="NCBI Taxonomy" id="561879"/>
    <lineage>
        <taxon>Bacteria</taxon>
        <taxon>Bacillati</taxon>
        <taxon>Bacillota</taxon>
        <taxon>Bacilli</taxon>
        <taxon>Bacillales</taxon>
        <taxon>Bacillaceae</taxon>
        <taxon>Bacillus</taxon>
    </lineage>
</organism>
<feature type="domain" description="CMP/dCMP-type deaminase" evidence="1">
    <location>
        <begin position="1"/>
        <end position="54"/>
    </location>
</feature>
<evidence type="ECO:0000259" key="1">
    <source>
        <dbReference type="PROSITE" id="PS51747"/>
    </source>
</evidence>
<dbReference type="Gene3D" id="3.40.140.10">
    <property type="entry name" value="Cytidine Deaminase, domain 2"/>
    <property type="match status" value="1"/>
</dbReference>
<dbReference type="InterPro" id="IPR016193">
    <property type="entry name" value="Cytidine_deaminase-like"/>
</dbReference>
<dbReference type="SUPFAM" id="SSF53927">
    <property type="entry name" value="Cytidine deaminase-like"/>
    <property type="match status" value="1"/>
</dbReference>
<evidence type="ECO:0000313" key="2">
    <source>
        <dbReference type="EMBL" id="BBP93220.1"/>
    </source>
</evidence>
<proteinExistence type="predicted"/>
<dbReference type="AlphaFoldDB" id="A0A5S9MIG0"/>
<accession>A0A5S9MIG0</accession>
<dbReference type="EMBL" id="AP021906">
    <property type="protein sequence ID" value="BBP93220.1"/>
    <property type="molecule type" value="Genomic_DNA"/>
</dbReference>
<name>A0A5S9MIG0_BACIA</name>
<sequence length="98" mass="10807">MTLEPCSHHGRTGPCAEALVKAGVETVVVAALDPNPLVAGRGIAILQDAGIQVITGVLEQESILMNEVFNHFIEKKKNTFCDAQSRHYLRWKNRLCHV</sequence>
<protein>
    <recommendedName>
        <fullName evidence="1">CMP/dCMP-type deaminase domain-containing protein</fullName>
    </recommendedName>
</protein>
<dbReference type="GO" id="GO:0003824">
    <property type="term" value="F:catalytic activity"/>
    <property type="evidence" value="ECO:0007669"/>
    <property type="project" value="InterPro"/>
</dbReference>
<reference evidence="2 3" key="1">
    <citation type="submission" date="2019-12" db="EMBL/GenBank/DDBJ databases">
        <title>Full genome sequence of a Bacillus safensis strain isolated from commercially available natto in Indonesia.</title>
        <authorList>
            <person name="Yoshida M."/>
            <person name="Uomi M."/>
            <person name="Waturangi D."/>
            <person name="Ekaputri J.J."/>
            <person name="Setiamarga D.H.E."/>
        </authorList>
    </citation>
    <scope>NUCLEOTIDE SEQUENCE [LARGE SCALE GENOMIC DNA]</scope>
    <source>
        <strain evidence="2 3">IDN1</strain>
    </source>
</reference>
<evidence type="ECO:0000313" key="3">
    <source>
        <dbReference type="Proteomes" id="UP000464658"/>
    </source>
</evidence>
<gene>
    <name evidence="2" type="ORF">BsIDN1_68380</name>
</gene>
<dbReference type="Proteomes" id="UP000464658">
    <property type="component" value="Chromosome"/>
</dbReference>